<dbReference type="OrthoDB" id="206550at2157"/>
<name>A0A1G9W2D4_9EURY</name>
<organism evidence="4 5">
    <name type="scientific">Haloarchaeobius iranensis</name>
    <dbReference type="NCBI Taxonomy" id="996166"/>
    <lineage>
        <taxon>Archaea</taxon>
        <taxon>Methanobacteriati</taxon>
        <taxon>Methanobacteriota</taxon>
        <taxon>Stenosarchaea group</taxon>
        <taxon>Halobacteria</taxon>
        <taxon>Halobacteriales</taxon>
        <taxon>Halorubellaceae</taxon>
        <taxon>Haloarchaeobius</taxon>
    </lineage>
</organism>
<protein>
    <recommendedName>
        <fullName evidence="3">Protein-glutamine gamma-glutamyltransferase-like C-terminal domain-containing protein</fullName>
    </recommendedName>
</protein>
<feature type="transmembrane region" description="Helical" evidence="2">
    <location>
        <begin position="169"/>
        <end position="188"/>
    </location>
</feature>
<evidence type="ECO:0000256" key="2">
    <source>
        <dbReference type="SAM" id="Phobius"/>
    </source>
</evidence>
<accession>A0A1G9W2D4</accession>
<feature type="transmembrane region" description="Helical" evidence="2">
    <location>
        <begin position="104"/>
        <end position="124"/>
    </location>
</feature>
<dbReference type="Pfam" id="PF13559">
    <property type="entry name" value="DUF4129"/>
    <property type="match status" value="1"/>
</dbReference>
<evidence type="ECO:0000313" key="4">
    <source>
        <dbReference type="EMBL" id="SDM78225.1"/>
    </source>
</evidence>
<evidence type="ECO:0000259" key="3">
    <source>
        <dbReference type="Pfam" id="PF13559"/>
    </source>
</evidence>
<dbReference type="EMBL" id="FNIA01000007">
    <property type="protein sequence ID" value="SDM78225.1"/>
    <property type="molecule type" value="Genomic_DNA"/>
</dbReference>
<proteinExistence type="predicted"/>
<keyword evidence="2" id="KW-1133">Transmembrane helix</keyword>
<feature type="compositionally biased region" description="Acidic residues" evidence="1">
    <location>
        <begin position="191"/>
        <end position="208"/>
    </location>
</feature>
<reference evidence="4 5" key="1">
    <citation type="submission" date="2016-10" db="EMBL/GenBank/DDBJ databases">
        <authorList>
            <person name="de Groot N.N."/>
        </authorList>
    </citation>
    <scope>NUCLEOTIDE SEQUENCE [LARGE SCALE GENOMIC DNA]</scope>
    <source>
        <strain evidence="5">EB21,IBRC-M 10013,KCTC 4048</strain>
    </source>
</reference>
<evidence type="ECO:0000256" key="1">
    <source>
        <dbReference type="SAM" id="MobiDB-lite"/>
    </source>
</evidence>
<feature type="region of interest" description="Disordered" evidence="1">
    <location>
        <begin position="191"/>
        <end position="214"/>
    </location>
</feature>
<feature type="domain" description="Protein-glutamine gamma-glutamyltransferase-like C-terminal" evidence="3">
    <location>
        <begin position="240"/>
        <end position="306"/>
    </location>
</feature>
<keyword evidence="5" id="KW-1185">Reference proteome</keyword>
<feature type="region of interest" description="Disordered" evidence="1">
    <location>
        <begin position="32"/>
        <end position="59"/>
    </location>
</feature>
<dbReference type="AlphaFoldDB" id="A0A1G9W2D4"/>
<keyword evidence="2" id="KW-0812">Transmembrane</keyword>
<dbReference type="InterPro" id="IPR025403">
    <property type="entry name" value="TgpA-like_C"/>
</dbReference>
<feature type="transmembrane region" description="Helical" evidence="2">
    <location>
        <begin position="68"/>
        <end position="92"/>
    </location>
</feature>
<evidence type="ECO:0000313" key="5">
    <source>
        <dbReference type="Proteomes" id="UP000199370"/>
    </source>
</evidence>
<dbReference type="RefSeq" id="WP_139172274.1">
    <property type="nucleotide sequence ID" value="NZ_FNIA01000007.1"/>
</dbReference>
<dbReference type="STRING" id="996166.SAMN05192554_107101"/>
<dbReference type="Proteomes" id="UP000199370">
    <property type="component" value="Unassembled WGS sequence"/>
</dbReference>
<keyword evidence="2" id="KW-0472">Membrane</keyword>
<sequence length="316" mass="33155">MNRERLLPVVLALVCVVALSLVAASVVDPADGGGGSTVSDPTGGDDRDSGENGSSGREPLTDPGQFSFSFGICLPFLLTGEFLAIVIGVALLLWSGLAYRDDGFAASAALVVVGFPAFFLWMLLTNCAEQPAPTSADILPSEPAPPSTGGNASVGIANDSGLVITQPSVFVVLVAATLVVGLLGYALLSSTDDEESEAEPPEQGSAEEGDPRRVTEIGNVAGQIADRLERTTGTENEVFRAWVEMTRHLPVEHPRSSTPSEFADAAVGAGVSREDVAELTELFEEVRYGGEPVTADRERRAVDALRHIEDKYGDEP</sequence>
<gene>
    <name evidence="4" type="ORF">SAMN05192554_107101</name>
</gene>